<organism evidence="1">
    <name type="scientific">Picea glauca</name>
    <name type="common">White spruce</name>
    <name type="synonym">Pinus glauca</name>
    <dbReference type="NCBI Taxonomy" id="3330"/>
    <lineage>
        <taxon>Eukaryota</taxon>
        <taxon>Viridiplantae</taxon>
        <taxon>Streptophyta</taxon>
        <taxon>Embryophyta</taxon>
        <taxon>Tracheophyta</taxon>
        <taxon>Spermatophyta</taxon>
        <taxon>Pinopsida</taxon>
        <taxon>Pinidae</taxon>
        <taxon>Conifers I</taxon>
        <taxon>Pinales</taxon>
        <taxon>Pinaceae</taxon>
        <taxon>Picea</taxon>
    </lineage>
</organism>
<evidence type="ECO:0000313" key="1">
    <source>
        <dbReference type="EMBL" id="KUM49985.1"/>
    </source>
</evidence>
<accession>A0A117NIH9</accession>
<gene>
    <name evidence="1" type="ORF">ABT39_MTgene3213</name>
</gene>
<geneLocation type="mitochondrion" evidence="1"/>
<proteinExistence type="predicted"/>
<dbReference type="EMBL" id="LKAM01000002">
    <property type="protein sequence ID" value="KUM49985.1"/>
    <property type="molecule type" value="Genomic_DNA"/>
</dbReference>
<protein>
    <submittedName>
        <fullName evidence="1">Uncharacterized protein</fullName>
    </submittedName>
</protein>
<reference evidence="1" key="1">
    <citation type="journal article" date="2015" name="Genome Biol. Evol.">
        <title>Organellar Genomes of White Spruce (Picea glauca): Assembly and Annotation.</title>
        <authorList>
            <person name="Jackman S.D."/>
            <person name="Warren R.L."/>
            <person name="Gibb E.A."/>
            <person name="Vandervalk B.P."/>
            <person name="Mohamadi H."/>
            <person name="Chu J."/>
            <person name="Raymond A."/>
            <person name="Pleasance S."/>
            <person name="Coope R."/>
            <person name="Wildung M.R."/>
            <person name="Ritland C.E."/>
            <person name="Bousquet J."/>
            <person name="Jones S.J."/>
            <person name="Bohlmann J."/>
            <person name="Birol I."/>
        </authorList>
    </citation>
    <scope>NUCLEOTIDE SEQUENCE [LARGE SCALE GENOMIC DNA]</scope>
    <source>
        <tissue evidence="1">Flushing bud</tissue>
    </source>
</reference>
<comment type="caution">
    <text evidence="1">The sequence shown here is derived from an EMBL/GenBank/DDBJ whole genome shotgun (WGS) entry which is preliminary data.</text>
</comment>
<sequence length="82" mass="8772">MNIYYLGKSQSSGGIGNESALISGQSRGTTPYTRKIFHLATAEGAHSCLAILSIRLKGEQSCKLSLGMLSSRCLGGKIHMRK</sequence>
<name>A0A117NIH9_PICGL</name>
<dbReference type="AlphaFoldDB" id="A0A117NIH9"/>
<keyword evidence="1" id="KW-0496">Mitochondrion</keyword>